<protein>
    <submittedName>
        <fullName evidence="2">Uncharacterized conserved protein PhnB, glyoxalase superfamily</fullName>
    </submittedName>
</protein>
<evidence type="ECO:0000313" key="3">
    <source>
        <dbReference type="Proteomes" id="UP000243799"/>
    </source>
</evidence>
<accession>A0A1I0ZRX8</accession>
<dbReference type="InterPro" id="IPR004360">
    <property type="entry name" value="Glyas_Fos-R_dOase_dom"/>
</dbReference>
<dbReference type="InterPro" id="IPR029068">
    <property type="entry name" value="Glyas_Bleomycin-R_OHBP_Dase"/>
</dbReference>
<evidence type="ECO:0000259" key="1">
    <source>
        <dbReference type="PROSITE" id="PS51819"/>
    </source>
</evidence>
<name>A0A1I0ZRX8_9PSEU</name>
<proteinExistence type="predicted"/>
<dbReference type="InterPro" id="IPR037523">
    <property type="entry name" value="VOC_core"/>
</dbReference>
<dbReference type="EMBL" id="FOKG01000007">
    <property type="protein sequence ID" value="SFB27088.1"/>
    <property type="molecule type" value="Genomic_DNA"/>
</dbReference>
<dbReference type="PROSITE" id="PS51819">
    <property type="entry name" value="VOC"/>
    <property type="match status" value="1"/>
</dbReference>
<organism evidence="2 3">
    <name type="scientific">Amycolatopsis marina</name>
    <dbReference type="NCBI Taxonomy" id="490629"/>
    <lineage>
        <taxon>Bacteria</taxon>
        <taxon>Bacillati</taxon>
        <taxon>Actinomycetota</taxon>
        <taxon>Actinomycetes</taxon>
        <taxon>Pseudonocardiales</taxon>
        <taxon>Pseudonocardiaceae</taxon>
        <taxon>Amycolatopsis</taxon>
    </lineage>
</organism>
<dbReference type="Gene3D" id="3.10.180.10">
    <property type="entry name" value="2,3-Dihydroxybiphenyl 1,2-Dioxygenase, domain 1"/>
    <property type="match status" value="1"/>
</dbReference>
<gene>
    <name evidence="2" type="ORF">SAMN05216266_107141</name>
</gene>
<dbReference type="AlphaFoldDB" id="A0A1I0ZRX8"/>
<evidence type="ECO:0000313" key="2">
    <source>
        <dbReference type="EMBL" id="SFB27088.1"/>
    </source>
</evidence>
<sequence length="165" mass="17930">MPMILLGGTCRRTIPEPAPPAKVRDFSCGAGRSVFSKTGDGRGCDDVTMIKRIISYADGNKLAESRAFYAEVFGFEVTMEDPVLCLQYPTSPEGQVIVLPLGMEDSPPRFGIDVGDAATVDAVHAEVVRRGLRIVYPLTDESWGVRRFFVEDPSGTVVNVLAHLP</sequence>
<feature type="domain" description="VOC" evidence="1">
    <location>
        <begin position="49"/>
        <end position="163"/>
    </location>
</feature>
<keyword evidence="3" id="KW-1185">Reference proteome</keyword>
<dbReference type="SUPFAM" id="SSF54593">
    <property type="entry name" value="Glyoxalase/Bleomycin resistance protein/Dihydroxybiphenyl dioxygenase"/>
    <property type="match status" value="1"/>
</dbReference>
<reference evidence="3" key="1">
    <citation type="submission" date="2016-10" db="EMBL/GenBank/DDBJ databases">
        <authorList>
            <person name="Varghese N."/>
            <person name="Submissions S."/>
        </authorList>
    </citation>
    <scope>NUCLEOTIDE SEQUENCE [LARGE SCALE GENOMIC DNA]</scope>
    <source>
        <strain evidence="3">CGMCC 4.3568</strain>
    </source>
</reference>
<dbReference type="Proteomes" id="UP000243799">
    <property type="component" value="Unassembled WGS sequence"/>
</dbReference>
<dbReference type="STRING" id="490629.SAMN05216266_107141"/>
<dbReference type="Pfam" id="PF00903">
    <property type="entry name" value="Glyoxalase"/>
    <property type="match status" value="1"/>
</dbReference>